<evidence type="ECO:0000313" key="2">
    <source>
        <dbReference type="EMBL" id="QTL39094.1"/>
    </source>
</evidence>
<dbReference type="Pfam" id="PF06755">
    <property type="entry name" value="CbtA_toxin"/>
    <property type="match status" value="1"/>
</dbReference>
<evidence type="ECO:0000313" key="4">
    <source>
        <dbReference type="Proteomes" id="UP000665047"/>
    </source>
</evidence>
<reference evidence="1 3" key="1">
    <citation type="journal article" date="2017" name="Nat. Microbiol.">
        <title>Natural product diversity associated with the nematode symbionts Photorhabdus and Xenorhabdus.</title>
        <authorList>
            <person name="Tobias N.J."/>
            <person name="Wolff H."/>
            <person name="Djahanschiri B."/>
            <person name="Grundmann F."/>
            <person name="Kronenwerth M."/>
            <person name="Shi Y.M."/>
            <person name="Simonyi S."/>
            <person name="Grun P."/>
            <person name="Shapiro-Ilan D."/>
            <person name="Pidot S.J."/>
            <person name="Stinear T.P."/>
            <person name="Ebersberger I."/>
            <person name="Bode H.B."/>
        </authorList>
    </citation>
    <scope>NUCLEOTIDE SEQUENCE [LARGE SCALE GENOMIC DNA]</scope>
    <source>
        <strain evidence="1 3">DSM 16342</strain>
    </source>
</reference>
<dbReference type="EMBL" id="CP072455">
    <property type="protein sequence ID" value="QTL39094.1"/>
    <property type="molecule type" value="Genomic_DNA"/>
</dbReference>
<sequence length="65" mass="7332">MRYNIIRFKLLAHMLLIQHVGVTLSDTVLCDDETVKDFIEQGVSPVEAFNKIGIPIDISKVPVSY</sequence>
<evidence type="ECO:0000313" key="3">
    <source>
        <dbReference type="Proteomes" id="UP000225833"/>
    </source>
</evidence>
<dbReference type="InterPro" id="IPR009610">
    <property type="entry name" value="CbtA_toxin"/>
</dbReference>
<dbReference type="Proteomes" id="UP000225833">
    <property type="component" value="Unassembled WGS sequence"/>
</dbReference>
<name>A0A2D0IMG3_XENBU</name>
<dbReference type="Proteomes" id="UP000665047">
    <property type="component" value="Chromosome"/>
</dbReference>
<reference evidence="2 4" key="2">
    <citation type="submission" date="2021-03" db="EMBL/GenBank/DDBJ databases">
        <title>Complete Genome Sequence Data of Xenorhabdus budapestensis strain C72, a Candidate Biological Control Agent, from China.</title>
        <authorList>
            <person name="LI B."/>
            <person name="WANG S."/>
            <person name="QIU D."/>
        </authorList>
    </citation>
    <scope>NUCLEOTIDE SEQUENCE [LARGE SCALE GENOMIC DNA]</scope>
    <source>
        <strain evidence="2 4">C-7-2</strain>
    </source>
</reference>
<keyword evidence="4" id="KW-1185">Reference proteome</keyword>
<dbReference type="AlphaFoldDB" id="A0A2D0IMG3"/>
<dbReference type="EMBL" id="NIBS01000047">
    <property type="protein sequence ID" value="PHM23017.1"/>
    <property type="molecule type" value="Genomic_DNA"/>
</dbReference>
<organism evidence="1 3">
    <name type="scientific">Xenorhabdus budapestensis</name>
    <dbReference type="NCBI Taxonomy" id="290110"/>
    <lineage>
        <taxon>Bacteria</taxon>
        <taxon>Pseudomonadati</taxon>
        <taxon>Pseudomonadota</taxon>
        <taxon>Gammaproteobacteria</taxon>
        <taxon>Enterobacterales</taxon>
        <taxon>Morganellaceae</taxon>
        <taxon>Xenorhabdus</taxon>
    </lineage>
</organism>
<evidence type="ECO:0000313" key="1">
    <source>
        <dbReference type="EMBL" id="PHM23017.1"/>
    </source>
</evidence>
<proteinExistence type="predicted"/>
<dbReference type="OrthoDB" id="6446267at2"/>
<protein>
    <submittedName>
        <fullName evidence="1">Toxin-antitoxin protein</fullName>
    </submittedName>
</protein>
<gene>
    <name evidence="2" type="ORF">HGO23_14720</name>
    <name evidence="1" type="ORF">Xbud_03686</name>
</gene>
<dbReference type="RefSeq" id="WP_099137425.1">
    <property type="nucleotide sequence ID" value="NZ_CAWNNJ010000116.1"/>
</dbReference>
<accession>A0A2D0IMG3</accession>